<evidence type="ECO:0000313" key="3">
    <source>
        <dbReference type="EMBL" id="AFP01469.1"/>
    </source>
</evidence>
<feature type="compositionally biased region" description="Gly residues" evidence="1">
    <location>
        <begin position="1"/>
        <end position="12"/>
    </location>
</feature>
<feature type="compositionally biased region" description="Basic and acidic residues" evidence="1">
    <location>
        <begin position="333"/>
        <end position="350"/>
    </location>
</feature>
<feature type="region of interest" description="Disordered" evidence="1">
    <location>
        <begin position="164"/>
        <end position="238"/>
    </location>
</feature>
<name>V9KRS1_CALMI</name>
<organism evidence="3">
    <name type="scientific">Callorhinchus milii</name>
    <name type="common">Ghost shark</name>
    <dbReference type="NCBI Taxonomy" id="7868"/>
    <lineage>
        <taxon>Eukaryota</taxon>
        <taxon>Metazoa</taxon>
        <taxon>Chordata</taxon>
        <taxon>Craniata</taxon>
        <taxon>Vertebrata</taxon>
        <taxon>Chondrichthyes</taxon>
        <taxon>Holocephali</taxon>
        <taxon>Chimaeriformes</taxon>
        <taxon>Callorhinchidae</taxon>
        <taxon>Callorhinchus</taxon>
    </lineage>
</organism>
<dbReference type="InterPro" id="IPR019496">
    <property type="entry name" value="NUFIP1_cons_dom"/>
</dbReference>
<dbReference type="GO" id="GO:0000492">
    <property type="term" value="P:box C/D snoRNP assembly"/>
    <property type="evidence" value="ECO:0007669"/>
    <property type="project" value="TreeGrafter"/>
</dbReference>
<reference evidence="3" key="1">
    <citation type="journal article" date="2014" name="Nature">
        <title>Elephant shark genome provides unique insights into gnathostome evolution.</title>
        <authorList>
            <consortium name="International Elephant Shark Genome Sequencing Consortium"/>
            <person name="Venkatesh B."/>
            <person name="Lee A.P."/>
            <person name="Ravi V."/>
            <person name="Maurya A.K."/>
            <person name="Lian M.M."/>
            <person name="Swann J.B."/>
            <person name="Ohta Y."/>
            <person name="Flajnik M.F."/>
            <person name="Sutoh Y."/>
            <person name="Kasahara M."/>
            <person name="Hoon S."/>
            <person name="Gangu V."/>
            <person name="Roy S.W."/>
            <person name="Irimia M."/>
            <person name="Korzh V."/>
            <person name="Kondrychyn I."/>
            <person name="Lim Z.W."/>
            <person name="Tay B.H."/>
            <person name="Tohari S."/>
            <person name="Kong K.W."/>
            <person name="Ho S."/>
            <person name="Lorente-Galdos B."/>
            <person name="Quilez J."/>
            <person name="Marques-Bonet T."/>
            <person name="Raney B.J."/>
            <person name="Ingham P.W."/>
            <person name="Tay A."/>
            <person name="Hillier L.W."/>
            <person name="Minx P."/>
            <person name="Boehm T."/>
            <person name="Wilson R.K."/>
            <person name="Brenner S."/>
            <person name="Warren W.C."/>
        </authorList>
    </citation>
    <scope>NUCLEOTIDE SEQUENCE</scope>
    <source>
        <tissue evidence="3">Ovary</tissue>
    </source>
</reference>
<accession>V9KRS1</accession>
<proteinExistence type="evidence at transcript level"/>
<dbReference type="InterPro" id="IPR013087">
    <property type="entry name" value="Znf_C2H2_type"/>
</dbReference>
<dbReference type="SMART" id="SM00355">
    <property type="entry name" value="ZnF_C2H2"/>
    <property type="match status" value="2"/>
</dbReference>
<evidence type="ECO:0000259" key="2">
    <source>
        <dbReference type="PROSITE" id="PS00028"/>
    </source>
</evidence>
<protein>
    <submittedName>
        <fullName evidence="3">Nuclear fragile X mental retardation-interacting protein 1-like protein</fullName>
    </submittedName>
</protein>
<feature type="region of interest" description="Disordered" evidence="1">
    <location>
        <begin position="1"/>
        <end position="70"/>
    </location>
</feature>
<sequence length="498" mass="56518">MGPAGLGLGQGLGQATELHQPPETRQPAQWLNSCQGDCNQFNQKQSNQNTSAWWSRNPKQNGSKKRKQRKRKEPVFALFCDTCDRGFKVQDKYDEHISQHTKCKVDGCDFNAHEKLVQIHWKNMHAPGAKRIKLNTDDEIVKWREERKRNFPTLENIERKWRQDREREERGEVLQTQQFGKMKRKWKGPQSKGEGKFQKGKQERFNQKFTGKQKKLNVAEHVRPPKANGVCEKSPDNQETNHIKAYRKDMDPLAVLAESDPESDKDDVCAGTEHEGLTVAPKQITSALGLLVANYGSSSDSESDQAPDEIPLRPIVEALEENKVLLGSGPKWSNEKGKENSQNRTMDSRAFKGRGYKRGPNARGRPFLGQGRSKRRPTLLEMLLARDIRHERNVILQCVRYIVQNDFWGLQSKNTGLGVSPAASCGEEIATCASAEYDATCRLEVPKSEENEQDPLLTEVNVRLSPAIDLPQVMQSKSTVPVVDDDIWEIPALQCEER</sequence>
<dbReference type="GO" id="GO:0005634">
    <property type="term" value="C:nucleus"/>
    <property type="evidence" value="ECO:0007669"/>
    <property type="project" value="TreeGrafter"/>
</dbReference>
<evidence type="ECO:0000256" key="1">
    <source>
        <dbReference type="SAM" id="MobiDB-lite"/>
    </source>
</evidence>
<dbReference type="PANTHER" id="PTHR13309:SF0">
    <property type="entry name" value="FMR1-INTERACTING PROTEIN NUFIP1"/>
    <property type="match status" value="1"/>
</dbReference>
<dbReference type="PANTHER" id="PTHR13309">
    <property type="entry name" value="NUCLEAR FRAGILE X MENTAL RETARDATION PROTEIN INTERACTING PROTEIN 1"/>
    <property type="match status" value="1"/>
</dbReference>
<dbReference type="InterPro" id="IPR039136">
    <property type="entry name" value="NUFIP1-like"/>
</dbReference>
<dbReference type="EMBL" id="JW868951">
    <property type="protein sequence ID" value="AFP01469.1"/>
    <property type="molecule type" value="mRNA"/>
</dbReference>
<feature type="compositionally biased region" description="Basic and acidic residues" evidence="1">
    <location>
        <begin position="193"/>
        <end position="206"/>
    </location>
</feature>
<dbReference type="Pfam" id="PF10453">
    <property type="entry name" value="NUFIP1"/>
    <property type="match status" value="1"/>
</dbReference>
<feature type="domain" description="C2H2-type" evidence="2">
    <location>
        <begin position="80"/>
        <end position="100"/>
    </location>
</feature>
<dbReference type="AlphaFoldDB" id="V9KRS1"/>
<feature type="compositionally biased region" description="Polar residues" evidence="1">
    <location>
        <begin position="26"/>
        <end position="61"/>
    </location>
</feature>
<dbReference type="PROSITE" id="PS00028">
    <property type="entry name" value="ZINC_FINGER_C2H2_1"/>
    <property type="match status" value="1"/>
</dbReference>
<dbReference type="GO" id="GO:0003723">
    <property type="term" value="F:RNA binding"/>
    <property type="evidence" value="ECO:0007669"/>
    <property type="project" value="InterPro"/>
</dbReference>
<feature type="region of interest" description="Disordered" evidence="1">
    <location>
        <begin position="327"/>
        <end position="371"/>
    </location>
</feature>